<proteinExistence type="predicted"/>
<evidence type="ECO:0000313" key="1">
    <source>
        <dbReference type="EMBL" id="GFS38033.1"/>
    </source>
</evidence>
<keyword evidence="2" id="KW-1185">Reference proteome</keyword>
<protein>
    <submittedName>
        <fullName evidence="1">Uncharacterized protein</fullName>
    </submittedName>
</protein>
<comment type="caution">
    <text evidence="1">The sequence shown here is derived from an EMBL/GenBank/DDBJ whole genome shotgun (WGS) entry which is preliminary data.</text>
</comment>
<accession>A0A7J0DNV1</accession>
<sequence length="64" mass="6824">MEGVAEDLRVKVGECAVNIGDVVEMECQGHLILRVDAEADMVVHGTTVNPMVTKEGVGDMVVAR</sequence>
<organism evidence="1 2">
    <name type="scientific">Actinidia rufa</name>
    <dbReference type="NCBI Taxonomy" id="165716"/>
    <lineage>
        <taxon>Eukaryota</taxon>
        <taxon>Viridiplantae</taxon>
        <taxon>Streptophyta</taxon>
        <taxon>Embryophyta</taxon>
        <taxon>Tracheophyta</taxon>
        <taxon>Spermatophyta</taxon>
        <taxon>Magnoliopsida</taxon>
        <taxon>eudicotyledons</taxon>
        <taxon>Gunneridae</taxon>
        <taxon>Pentapetalae</taxon>
        <taxon>asterids</taxon>
        <taxon>Ericales</taxon>
        <taxon>Actinidiaceae</taxon>
        <taxon>Actinidia</taxon>
    </lineage>
</organism>
<name>A0A7J0DNV1_9ERIC</name>
<dbReference type="Proteomes" id="UP000585474">
    <property type="component" value="Unassembled WGS sequence"/>
</dbReference>
<dbReference type="EMBL" id="BJWL01000299">
    <property type="protein sequence ID" value="GFS38033.1"/>
    <property type="molecule type" value="Genomic_DNA"/>
</dbReference>
<evidence type="ECO:0000313" key="2">
    <source>
        <dbReference type="Proteomes" id="UP000585474"/>
    </source>
</evidence>
<dbReference type="AlphaFoldDB" id="A0A7J0DNV1"/>
<reference evidence="2" key="1">
    <citation type="submission" date="2019-07" db="EMBL/GenBank/DDBJ databases">
        <title>De Novo Assembly of kiwifruit Actinidia rufa.</title>
        <authorList>
            <person name="Sugita-Konishi S."/>
            <person name="Sato K."/>
            <person name="Mori E."/>
            <person name="Abe Y."/>
            <person name="Kisaki G."/>
            <person name="Hamano K."/>
            <person name="Suezawa K."/>
            <person name="Otani M."/>
            <person name="Fukuda T."/>
            <person name="Manabe T."/>
            <person name="Gomi K."/>
            <person name="Tabuchi M."/>
            <person name="Akimitsu K."/>
            <person name="Kataoka I."/>
        </authorList>
    </citation>
    <scope>NUCLEOTIDE SEQUENCE [LARGE SCALE GENOMIC DNA]</scope>
    <source>
        <strain evidence="2">cv. Fuchu</strain>
    </source>
</reference>
<gene>
    <name evidence="1" type="ORF">Acr_00g0055250</name>
</gene>